<name>A0AAP0EVA1_9MAGN</name>
<accession>A0AAP0EVA1</accession>
<dbReference type="PANTHER" id="PTHR47926:SF387">
    <property type="entry name" value="PENTATRICOPEPTIDE REPEAT-CONTAINING PROTEIN"/>
    <property type="match status" value="1"/>
</dbReference>
<dbReference type="Proteomes" id="UP001419268">
    <property type="component" value="Unassembled WGS sequence"/>
</dbReference>
<protein>
    <recommendedName>
        <fullName evidence="5">Pentatricopeptide repeat-containing protein</fullName>
    </recommendedName>
</protein>
<dbReference type="InterPro" id="IPR002885">
    <property type="entry name" value="PPR_rpt"/>
</dbReference>
<dbReference type="EMBL" id="JBBNAG010000011">
    <property type="protein sequence ID" value="KAK9095619.1"/>
    <property type="molecule type" value="Genomic_DNA"/>
</dbReference>
<dbReference type="FunFam" id="1.25.40.10:FF:000442">
    <property type="entry name" value="Pentatricopeptide repeat-containing protein At3g49710"/>
    <property type="match status" value="1"/>
</dbReference>
<dbReference type="FunFam" id="1.25.40.10:FF:000090">
    <property type="entry name" value="Pentatricopeptide repeat-containing protein, chloroplastic"/>
    <property type="match status" value="1"/>
</dbReference>
<organism evidence="3 4">
    <name type="scientific">Stephania cephalantha</name>
    <dbReference type="NCBI Taxonomy" id="152367"/>
    <lineage>
        <taxon>Eukaryota</taxon>
        <taxon>Viridiplantae</taxon>
        <taxon>Streptophyta</taxon>
        <taxon>Embryophyta</taxon>
        <taxon>Tracheophyta</taxon>
        <taxon>Spermatophyta</taxon>
        <taxon>Magnoliopsida</taxon>
        <taxon>Ranunculales</taxon>
        <taxon>Menispermaceae</taxon>
        <taxon>Menispermoideae</taxon>
        <taxon>Cissampelideae</taxon>
        <taxon>Stephania</taxon>
    </lineage>
</organism>
<dbReference type="InterPro" id="IPR046848">
    <property type="entry name" value="E_motif"/>
</dbReference>
<evidence type="ECO:0008006" key="5">
    <source>
        <dbReference type="Google" id="ProtNLM"/>
    </source>
</evidence>
<dbReference type="Pfam" id="PF01535">
    <property type="entry name" value="PPR"/>
    <property type="match status" value="6"/>
</dbReference>
<proteinExistence type="predicted"/>
<gene>
    <name evidence="3" type="ORF">Scep_027088</name>
</gene>
<keyword evidence="1" id="KW-0677">Repeat</keyword>
<evidence type="ECO:0000313" key="4">
    <source>
        <dbReference type="Proteomes" id="UP001419268"/>
    </source>
</evidence>
<evidence type="ECO:0000256" key="1">
    <source>
        <dbReference type="ARBA" id="ARBA00022737"/>
    </source>
</evidence>
<feature type="repeat" description="PPR" evidence="2">
    <location>
        <begin position="166"/>
        <end position="196"/>
    </location>
</feature>
<dbReference type="GO" id="GO:0009451">
    <property type="term" value="P:RNA modification"/>
    <property type="evidence" value="ECO:0007669"/>
    <property type="project" value="InterPro"/>
</dbReference>
<dbReference type="InterPro" id="IPR011990">
    <property type="entry name" value="TPR-like_helical_dom_sf"/>
</dbReference>
<reference evidence="3 4" key="1">
    <citation type="submission" date="2024-01" db="EMBL/GenBank/DDBJ databases">
        <title>Genome assemblies of Stephania.</title>
        <authorList>
            <person name="Yang L."/>
        </authorList>
    </citation>
    <scope>NUCLEOTIDE SEQUENCE [LARGE SCALE GENOMIC DNA]</scope>
    <source>
        <strain evidence="3">JXDWG</strain>
        <tissue evidence="3">Leaf</tissue>
    </source>
</reference>
<feature type="repeat" description="PPR" evidence="2">
    <location>
        <begin position="63"/>
        <end position="98"/>
    </location>
</feature>
<sequence length="655" mass="73186">MIFTFNQLITLYSKHGLLKQSHQLFDEMPQRNVFTWNAIIQAHIKNQALSQARIFFDAAPAKDSVTYNSMIAGYANAPGFASQAFGLLREMLAAHIPVDDYTLTTLLNLTARLSVVLYGKQLHSYMVKSGNDSSGFAASSLIDMYSKCRCFRDALRVFVASREINDLVAWNAMIAACCREGEMEMACELFSTSTEANDVVSWNTMISGYARHGYLEEALELFVQMREKGIEWNEHTLAGVLSACSSLKSQKHGKQIHAWVLKNGLNSNSYINSGIVEMYCKCDNIRYAELVNEATGAESVFSITPLIVAYSSQGNIVDARKLFDTLKEKNSVAWTALFSGYVGLQQCEAVFELYREFCVSEATVPDVPIFMNLLSACSIQASLNHGKQVHSHILRMGIEIDKKLTSSMVDMYAKCGEINYAEKVFERVHDRDRVLYNTMVAGYAHNGYEVKAIGLFEEMMKSNIRPDEVTFIAVLSACRHAGLMELGEKYFDSMTEDYGLVPEIDHYSCMVDLYGRANNLKKAVEFMKKIPMELDAVILGALLNACKMNGNMELAKETENKLLKIEADNGGRYVQLANAYAAEGDWAEMSRIRRKMRGGEVRKLAGCSWIHVDNRISILTSGDSSHSQTEAIYSILACLNAEMMEKKINTGAISP</sequence>
<dbReference type="Pfam" id="PF13041">
    <property type="entry name" value="PPR_2"/>
    <property type="match status" value="3"/>
</dbReference>
<dbReference type="PANTHER" id="PTHR47926">
    <property type="entry name" value="PENTATRICOPEPTIDE REPEAT-CONTAINING PROTEIN"/>
    <property type="match status" value="1"/>
</dbReference>
<evidence type="ECO:0000313" key="3">
    <source>
        <dbReference type="EMBL" id="KAK9095619.1"/>
    </source>
</evidence>
<dbReference type="NCBIfam" id="TIGR00756">
    <property type="entry name" value="PPR"/>
    <property type="match status" value="4"/>
</dbReference>
<dbReference type="PROSITE" id="PS51375">
    <property type="entry name" value="PPR"/>
    <property type="match status" value="5"/>
</dbReference>
<dbReference type="AlphaFoldDB" id="A0AAP0EVA1"/>
<dbReference type="InterPro" id="IPR046960">
    <property type="entry name" value="PPR_At4g14850-like_plant"/>
</dbReference>
<dbReference type="Pfam" id="PF20431">
    <property type="entry name" value="E_motif"/>
    <property type="match status" value="1"/>
</dbReference>
<dbReference type="GO" id="GO:0003723">
    <property type="term" value="F:RNA binding"/>
    <property type="evidence" value="ECO:0007669"/>
    <property type="project" value="InterPro"/>
</dbReference>
<comment type="caution">
    <text evidence="3">The sequence shown here is derived from an EMBL/GenBank/DDBJ whole genome shotgun (WGS) entry which is preliminary data.</text>
</comment>
<dbReference type="Gene3D" id="1.25.40.10">
    <property type="entry name" value="Tetratricopeptide repeat domain"/>
    <property type="match status" value="5"/>
</dbReference>
<feature type="repeat" description="PPR" evidence="2">
    <location>
        <begin position="432"/>
        <end position="466"/>
    </location>
</feature>
<keyword evidence="4" id="KW-1185">Reference proteome</keyword>
<evidence type="ECO:0000256" key="2">
    <source>
        <dbReference type="PROSITE-ProRule" id="PRU00708"/>
    </source>
</evidence>
<feature type="repeat" description="PPR" evidence="2">
    <location>
        <begin position="1"/>
        <end position="35"/>
    </location>
</feature>
<feature type="repeat" description="PPR" evidence="2">
    <location>
        <begin position="198"/>
        <end position="232"/>
    </location>
</feature>